<comment type="catalytic activity">
    <reaction evidence="8">
        <text>thiamine + H2O = 5-(2-hydroxyethyl)-4-methylthiazole + 4-amino-5-hydroxymethyl-2-methylpyrimidine + H(+)</text>
        <dbReference type="Rhea" id="RHEA:17509"/>
        <dbReference type="ChEBI" id="CHEBI:15377"/>
        <dbReference type="ChEBI" id="CHEBI:15378"/>
        <dbReference type="ChEBI" id="CHEBI:16892"/>
        <dbReference type="ChEBI" id="CHEBI:17957"/>
        <dbReference type="ChEBI" id="CHEBI:18385"/>
        <dbReference type="EC" id="3.5.99.2"/>
    </reaction>
</comment>
<dbReference type="SUPFAM" id="SSF48613">
    <property type="entry name" value="Heme oxygenase-like"/>
    <property type="match status" value="1"/>
</dbReference>
<evidence type="ECO:0000256" key="1">
    <source>
        <dbReference type="ARBA" id="ARBA00001881"/>
    </source>
</evidence>
<comment type="pathway">
    <text evidence="2">Cofactor biosynthesis; thiamine diphosphate biosynthesis.</text>
</comment>
<dbReference type="InterPro" id="IPR016084">
    <property type="entry name" value="Haem_Oase-like_multi-hlx"/>
</dbReference>
<evidence type="ECO:0000256" key="2">
    <source>
        <dbReference type="ARBA" id="ARBA00004948"/>
    </source>
</evidence>
<evidence type="ECO:0000256" key="6">
    <source>
        <dbReference type="ARBA" id="ARBA00013647"/>
    </source>
</evidence>
<dbReference type="PANTHER" id="PTHR43198">
    <property type="entry name" value="BIFUNCTIONAL TH2 PROTEIN"/>
    <property type="match status" value="1"/>
</dbReference>
<dbReference type="EMBL" id="JADIMX010000038">
    <property type="protein sequence ID" value="MBO8434079.1"/>
    <property type="molecule type" value="Genomic_DNA"/>
</dbReference>
<evidence type="ECO:0000313" key="11">
    <source>
        <dbReference type="Proteomes" id="UP000823611"/>
    </source>
</evidence>
<dbReference type="NCBIfam" id="TIGR04306">
    <property type="entry name" value="salvage_TenA"/>
    <property type="match status" value="1"/>
</dbReference>
<evidence type="ECO:0000259" key="9">
    <source>
        <dbReference type="Pfam" id="PF03070"/>
    </source>
</evidence>
<comment type="catalytic activity">
    <reaction evidence="1">
        <text>4-amino-5-aminomethyl-2-methylpyrimidine + H2O = 4-amino-5-hydroxymethyl-2-methylpyrimidine + NH4(+)</text>
        <dbReference type="Rhea" id="RHEA:31799"/>
        <dbReference type="ChEBI" id="CHEBI:15377"/>
        <dbReference type="ChEBI" id="CHEBI:16892"/>
        <dbReference type="ChEBI" id="CHEBI:28938"/>
        <dbReference type="ChEBI" id="CHEBI:63416"/>
        <dbReference type="EC" id="3.5.99.2"/>
    </reaction>
</comment>
<dbReference type="GO" id="GO:0050334">
    <property type="term" value="F:thiaminase activity"/>
    <property type="evidence" value="ECO:0007669"/>
    <property type="project" value="UniProtKB-EC"/>
</dbReference>
<dbReference type="CDD" id="cd19361">
    <property type="entry name" value="TenA_C_HP1287-like"/>
    <property type="match status" value="1"/>
</dbReference>
<evidence type="ECO:0000256" key="3">
    <source>
        <dbReference type="ARBA" id="ARBA00010264"/>
    </source>
</evidence>
<dbReference type="GO" id="GO:0009228">
    <property type="term" value="P:thiamine biosynthetic process"/>
    <property type="evidence" value="ECO:0007669"/>
    <property type="project" value="UniProtKB-KW"/>
</dbReference>
<name>A0A9D9DU98_9FIRM</name>
<dbReference type="InterPro" id="IPR027574">
    <property type="entry name" value="Thiaminase_II"/>
</dbReference>
<evidence type="ECO:0000256" key="4">
    <source>
        <dbReference type="ARBA" id="ARBA00011881"/>
    </source>
</evidence>
<dbReference type="EC" id="3.5.99.2" evidence="5"/>
<evidence type="ECO:0000313" key="10">
    <source>
        <dbReference type="EMBL" id="MBO8434079.1"/>
    </source>
</evidence>
<comment type="similarity">
    <text evidence="3">Belongs to the TenA family.</text>
</comment>
<protein>
    <recommendedName>
        <fullName evidence="6">Aminopyrimidine aminohydrolase</fullName>
        <ecNumber evidence="5">3.5.99.2</ecNumber>
    </recommendedName>
</protein>
<dbReference type="InterPro" id="IPR004305">
    <property type="entry name" value="Thiaminase-2/PQQC"/>
</dbReference>
<evidence type="ECO:0000256" key="5">
    <source>
        <dbReference type="ARBA" id="ARBA00012684"/>
    </source>
</evidence>
<reference evidence="10" key="1">
    <citation type="submission" date="2020-10" db="EMBL/GenBank/DDBJ databases">
        <authorList>
            <person name="Gilroy R."/>
        </authorList>
    </citation>
    <scope>NUCLEOTIDE SEQUENCE</scope>
    <source>
        <strain evidence="10">F6-4510</strain>
    </source>
</reference>
<keyword evidence="7" id="KW-0784">Thiamine biosynthesis</keyword>
<accession>A0A9D9DU98</accession>
<gene>
    <name evidence="10" type="primary">tenA</name>
    <name evidence="10" type="ORF">IAC55_01990</name>
</gene>
<proteinExistence type="inferred from homology"/>
<dbReference type="Gene3D" id="1.20.910.10">
    <property type="entry name" value="Heme oxygenase-like"/>
    <property type="match status" value="1"/>
</dbReference>
<feature type="domain" description="Thiaminase-2/PQQC" evidence="9">
    <location>
        <begin position="11"/>
        <end position="216"/>
    </location>
</feature>
<dbReference type="Pfam" id="PF03070">
    <property type="entry name" value="TENA_THI-4"/>
    <property type="match status" value="1"/>
</dbReference>
<dbReference type="PANTHER" id="PTHR43198:SF2">
    <property type="entry name" value="SI:CH1073-67J19.1-RELATED"/>
    <property type="match status" value="1"/>
</dbReference>
<evidence type="ECO:0000256" key="7">
    <source>
        <dbReference type="ARBA" id="ARBA00022977"/>
    </source>
</evidence>
<dbReference type="AlphaFoldDB" id="A0A9D9DU98"/>
<comment type="caution">
    <text evidence="10">The sequence shown here is derived from an EMBL/GenBank/DDBJ whole genome shotgun (WGS) entry which is preliminary data.</text>
</comment>
<dbReference type="InterPro" id="IPR050967">
    <property type="entry name" value="Thiamine_Salvage_TenA"/>
</dbReference>
<dbReference type="Proteomes" id="UP000823611">
    <property type="component" value="Unassembled WGS sequence"/>
</dbReference>
<organism evidence="10 11">
    <name type="scientific">Candidatus Fimicola merdigallinarum</name>
    <dbReference type="NCBI Taxonomy" id="2840819"/>
    <lineage>
        <taxon>Bacteria</taxon>
        <taxon>Bacillati</taxon>
        <taxon>Bacillota</taxon>
        <taxon>Clostridia</taxon>
        <taxon>Lachnospirales</taxon>
        <taxon>Lachnospiraceae</taxon>
        <taxon>Lachnospiraceae incertae sedis</taxon>
        <taxon>Candidatus Fimicola</taxon>
    </lineage>
</organism>
<evidence type="ECO:0000256" key="8">
    <source>
        <dbReference type="ARBA" id="ARBA00048337"/>
    </source>
</evidence>
<sequence length="223" mass="26384">MKLTKKLYESTKDIWDTYYKHPFVVGLSNGSLDIDKFKFFMIQDYLYLLEYAKVFALGVAKATSEKNMRKFSSVLNSVLNEEMEIHKSYMKRLGIKESDIENAKPSIVNTSYTNYMLQIGYSKGELEILVSILACSWSYKEIGERLSKDKSMLDHKLYGEWIKGYSSDEYIKSNEEIMELVDELGKDITEEHFDVLKDIFINCSRYEYMFWDMSYKKEMFYIC</sequence>
<dbReference type="GO" id="GO:0005829">
    <property type="term" value="C:cytosol"/>
    <property type="evidence" value="ECO:0007669"/>
    <property type="project" value="TreeGrafter"/>
</dbReference>
<comment type="subunit">
    <text evidence="4">Homotetramer.</text>
</comment>
<reference evidence="10" key="2">
    <citation type="journal article" date="2021" name="PeerJ">
        <title>Extensive microbial diversity within the chicken gut microbiome revealed by metagenomics and culture.</title>
        <authorList>
            <person name="Gilroy R."/>
            <person name="Ravi A."/>
            <person name="Getino M."/>
            <person name="Pursley I."/>
            <person name="Horton D.L."/>
            <person name="Alikhan N.F."/>
            <person name="Baker D."/>
            <person name="Gharbi K."/>
            <person name="Hall N."/>
            <person name="Watson M."/>
            <person name="Adriaenssens E.M."/>
            <person name="Foster-Nyarko E."/>
            <person name="Jarju S."/>
            <person name="Secka A."/>
            <person name="Antonio M."/>
            <person name="Oren A."/>
            <person name="Chaudhuri R.R."/>
            <person name="La Ragione R."/>
            <person name="Hildebrand F."/>
            <person name="Pallen M.J."/>
        </authorList>
    </citation>
    <scope>NUCLEOTIDE SEQUENCE</scope>
    <source>
        <strain evidence="10">F6-4510</strain>
    </source>
</reference>